<proteinExistence type="predicted"/>
<feature type="transmembrane region" description="Helical" evidence="1">
    <location>
        <begin position="269"/>
        <end position="299"/>
    </location>
</feature>
<feature type="transmembrane region" description="Helical" evidence="1">
    <location>
        <begin position="121"/>
        <end position="139"/>
    </location>
</feature>
<feature type="transmembrane region" description="Helical" evidence="1">
    <location>
        <begin position="311"/>
        <end position="331"/>
    </location>
</feature>
<accession>A0A6S6U7J2</accession>
<keyword evidence="1" id="KW-0812">Transmembrane</keyword>
<gene>
    <name evidence="2" type="ORF">HELGO_WM27158</name>
</gene>
<name>A0A6S6U7J2_9BACT</name>
<evidence type="ECO:0008006" key="3">
    <source>
        <dbReference type="Google" id="ProtNLM"/>
    </source>
</evidence>
<feature type="transmembrane region" description="Helical" evidence="1">
    <location>
        <begin position="191"/>
        <end position="210"/>
    </location>
</feature>
<feature type="transmembrane region" description="Helical" evidence="1">
    <location>
        <begin position="451"/>
        <end position="467"/>
    </location>
</feature>
<feature type="transmembrane region" description="Helical" evidence="1">
    <location>
        <begin position="398"/>
        <end position="417"/>
    </location>
</feature>
<reference evidence="2" key="1">
    <citation type="submission" date="2020-01" db="EMBL/GenBank/DDBJ databases">
        <authorList>
            <person name="Meier V. D."/>
            <person name="Meier V D."/>
        </authorList>
    </citation>
    <scope>NUCLEOTIDE SEQUENCE</scope>
    <source>
        <strain evidence="2">HLG_WM_MAG_10</strain>
    </source>
</reference>
<feature type="transmembrane region" description="Helical" evidence="1">
    <location>
        <begin position="423"/>
        <end position="444"/>
    </location>
</feature>
<dbReference type="EMBL" id="CACVAQ010000546">
    <property type="protein sequence ID" value="CAA6830305.1"/>
    <property type="molecule type" value="Genomic_DNA"/>
</dbReference>
<feature type="transmembrane region" description="Helical" evidence="1">
    <location>
        <begin position="68"/>
        <end position="87"/>
    </location>
</feature>
<feature type="transmembrane region" description="Helical" evidence="1">
    <location>
        <begin position="159"/>
        <end position="179"/>
    </location>
</feature>
<feature type="transmembrane region" description="Helical" evidence="1">
    <location>
        <begin position="12"/>
        <end position="32"/>
    </location>
</feature>
<keyword evidence="1" id="KW-0472">Membrane</keyword>
<organism evidence="2">
    <name type="scientific">uncultured Aureispira sp</name>
    <dbReference type="NCBI Taxonomy" id="1331704"/>
    <lineage>
        <taxon>Bacteria</taxon>
        <taxon>Pseudomonadati</taxon>
        <taxon>Bacteroidota</taxon>
        <taxon>Saprospiria</taxon>
        <taxon>Saprospirales</taxon>
        <taxon>Saprospiraceae</taxon>
        <taxon>Aureispira</taxon>
        <taxon>environmental samples</taxon>
    </lineage>
</organism>
<sequence>MSKNSHPIKIIVLTSLALITSIFAFGSIALWMTDYDSLTNIVLKAVHKEGWRSYFQQQVFPPSRFKTLQYVALLASFSWALFVCFFYKKSDYFAEVLVHFWQQSRTILRQQIQQFERQETFFFLLLLLGFALRGIFQMYRYELQYDEAWTYNHFISNGILISAISPNNNHLLYSFLACLFDYLPISAKYSLRLPVYLGGLATCMLFYGLVRSIWKWQWALVALAWFAFSPGICFYSMYARGYIFQIFFTLLATWASLKSTQKTTSNYLWLVWVLANILGFYSVPTYAYIWLLLNLFLCLHFISKNINWKPWIGSNLVILLVTGLLYFPFFITNGLNTLLAIASTEAPQGEAFLAYQDKVSDWVLLGAGRLTSVYWFWCLLLLSILPIWWAVKSNSIRRIIELILLFLLFPSILNLSLGTQPPYRVWCFLTIFVALTIPLIGSFYTSKIKSSALLLFLAIALSSFSIWRTEVHYAIRWSAELDKKAQKIAATLLEHNVSEVYLFSNYDKPLLEYYYLQDQQRLSVFMSASDSKSYAPFINARIYQVVLWDKEDRVSSQEEQAWLEQHYPIILYEDHRVVLRQSAQE</sequence>
<keyword evidence="1" id="KW-1133">Transmembrane helix</keyword>
<protein>
    <recommendedName>
        <fullName evidence="3">Glycosyltransferase RgtA/B/C/D-like domain-containing protein</fullName>
    </recommendedName>
</protein>
<feature type="transmembrane region" description="Helical" evidence="1">
    <location>
        <begin position="216"/>
        <end position="235"/>
    </location>
</feature>
<evidence type="ECO:0000256" key="1">
    <source>
        <dbReference type="SAM" id="Phobius"/>
    </source>
</evidence>
<evidence type="ECO:0000313" key="2">
    <source>
        <dbReference type="EMBL" id="CAA6830305.1"/>
    </source>
</evidence>
<feature type="transmembrane region" description="Helical" evidence="1">
    <location>
        <begin position="374"/>
        <end position="391"/>
    </location>
</feature>
<dbReference type="AlphaFoldDB" id="A0A6S6U7J2"/>